<dbReference type="InterPro" id="IPR018076">
    <property type="entry name" value="T2SS_GspF_dom"/>
</dbReference>
<evidence type="ECO:0000256" key="10">
    <source>
        <dbReference type="SAM" id="Phobius"/>
    </source>
</evidence>
<dbReference type="KEGG" id="vai:BU251_05610"/>
<protein>
    <submittedName>
        <fullName evidence="12">Pilus assembly protein PilC</fullName>
    </submittedName>
</protein>
<feature type="transmembrane region" description="Helical" evidence="10">
    <location>
        <begin position="216"/>
        <end position="235"/>
    </location>
</feature>
<keyword evidence="7 10" id="KW-1133">Transmembrane helix</keyword>
<evidence type="ECO:0000256" key="7">
    <source>
        <dbReference type="ARBA" id="ARBA00022989"/>
    </source>
</evidence>
<feature type="domain" description="Type II secretion system protein GspF" evidence="11">
    <location>
        <begin position="63"/>
        <end position="186"/>
    </location>
</feature>
<dbReference type="InterPro" id="IPR042094">
    <property type="entry name" value="T2SS_GspF_sf"/>
</dbReference>
<dbReference type="PANTHER" id="PTHR30012">
    <property type="entry name" value="GENERAL SECRETION PATHWAY PROTEIN"/>
    <property type="match status" value="1"/>
</dbReference>
<dbReference type="OrthoDB" id="9805682at2"/>
<comment type="subcellular location">
    <subcellularLocation>
        <location evidence="1">Cell inner membrane</location>
        <topology evidence="1">Multi-pass membrane protein</topology>
    </subcellularLocation>
    <subcellularLocation>
        <location evidence="9">Cell membrane</location>
        <topology evidence="9">Multi-pass membrane protein</topology>
    </subcellularLocation>
</comment>
<name>A0A410P540_VELA1</name>
<evidence type="ECO:0000256" key="8">
    <source>
        <dbReference type="ARBA" id="ARBA00023136"/>
    </source>
</evidence>
<evidence type="ECO:0000313" key="12">
    <source>
        <dbReference type="EMBL" id="QAT17240.1"/>
    </source>
</evidence>
<dbReference type="RefSeq" id="WP_128700000.1">
    <property type="nucleotide sequence ID" value="NZ_CP019384.1"/>
</dbReference>
<evidence type="ECO:0000313" key="13">
    <source>
        <dbReference type="Proteomes" id="UP000287243"/>
    </source>
</evidence>
<dbReference type="EMBL" id="CP019384">
    <property type="protein sequence ID" value="QAT17240.1"/>
    <property type="molecule type" value="Genomic_DNA"/>
</dbReference>
<proteinExistence type="inferred from homology"/>
<dbReference type="PRINTS" id="PR00812">
    <property type="entry name" value="BCTERIALGSPF"/>
</dbReference>
<dbReference type="Gene3D" id="1.20.81.30">
    <property type="entry name" value="Type II secretion system (T2SS), domain F"/>
    <property type="match status" value="2"/>
</dbReference>
<evidence type="ECO:0000256" key="9">
    <source>
        <dbReference type="RuleBase" id="RU003923"/>
    </source>
</evidence>
<gene>
    <name evidence="12" type="ORF">BU251_05610</name>
</gene>
<reference evidence="12 13" key="1">
    <citation type="submission" date="2017-01" db="EMBL/GenBank/DDBJ databases">
        <title>First insights into the biology of 'candidatus Vampirococcus archaeovorus'.</title>
        <authorList>
            <person name="Kizina J."/>
            <person name="Jordan S."/>
            <person name="Stueber K."/>
            <person name="Reinhardt R."/>
            <person name="Harder J."/>
        </authorList>
    </citation>
    <scope>NUCLEOTIDE SEQUENCE [LARGE SCALE GENOMIC DNA]</scope>
    <source>
        <strain evidence="12 13">LiM</strain>
    </source>
</reference>
<sequence>MALYSYVAKDSQGIRLTGILEAAGEQDAIATLHKRNLVVISVKEERVRKMVEKAVKLDDLVIFSRQLATMVESGITLVQALSILSEQAESKTLSDVTLKIKEDIESGSSLHEALNKHPKIFSNLYVNMVKAGEASGLLDEILDRLAGYLEKSSALQRKVKSSLVYPIVVISMAVLITIVLLVKVVPTFKGIFASLGGTLPLPTQVLILISDTLRHFFPFVVVGFVVFGFVFKKYIDTPRGRYQLDSSLLRMPLFGPLLRKVVVAKFSRTLSTLVRSGVPILNALEIVGKTAGNLVVEEAVMNARTSIKEGEPIADPLSKSGVFPPMVVRMISVGEQTGQLEKMLTKIADFYDEQVDAAVSGLTSMIEPVVIGFLGIVIGGIVIALFMPIFKITELIR</sequence>
<dbReference type="InterPro" id="IPR003004">
    <property type="entry name" value="GspF/PilC"/>
</dbReference>
<evidence type="ECO:0000256" key="2">
    <source>
        <dbReference type="ARBA" id="ARBA00005745"/>
    </source>
</evidence>
<keyword evidence="13" id="KW-1185">Reference proteome</keyword>
<evidence type="ECO:0000256" key="1">
    <source>
        <dbReference type="ARBA" id="ARBA00004429"/>
    </source>
</evidence>
<dbReference type="PROSITE" id="PS00874">
    <property type="entry name" value="T2SP_F"/>
    <property type="match status" value="1"/>
</dbReference>
<keyword evidence="8 10" id="KW-0472">Membrane</keyword>
<dbReference type="InterPro" id="IPR001992">
    <property type="entry name" value="T2SS_GspF/T4SS_PilC_CS"/>
</dbReference>
<keyword evidence="3 9" id="KW-0813">Transport</keyword>
<feature type="transmembrane region" description="Helical" evidence="10">
    <location>
        <begin position="369"/>
        <end position="390"/>
    </location>
</feature>
<keyword evidence="6 9" id="KW-0812">Transmembrane</keyword>
<keyword evidence="4" id="KW-1003">Cell membrane</keyword>
<evidence type="ECO:0000256" key="4">
    <source>
        <dbReference type="ARBA" id="ARBA00022475"/>
    </source>
</evidence>
<evidence type="ECO:0000256" key="6">
    <source>
        <dbReference type="ARBA" id="ARBA00022692"/>
    </source>
</evidence>
<organism evidence="12 13">
    <name type="scientific">Velamenicoccus archaeovorus</name>
    <dbReference type="NCBI Taxonomy" id="1930593"/>
    <lineage>
        <taxon>Bacteria</taxon>
        <taxon>Pseudomonadati</taxon>
        <taxon>Candidatus Omnitrophota</taxon>
        <taxon>Candidatus Velamenicoccus</taxon>
    </lineage>
</organism>
<feature type="transmembrane region" description="Helical" evidence="10">
    <location>
        <begin position="163"/>
        <end position="185"/>
    </location>
</feature>
<evidence type="ECO:0000259" key="11">
    <source>
        <dbReference type="Pfam" id="PF00482"/>
    </source>
</evidence>
<dbReference type="GO" id="GO:0005886">
    <property type="term" value="C:plasma membrane"/>
    <property type="evidence" value="ECO:0007669"/>
    <property type="project" value="UniProtKB-SubCell"/>
</dbReference>
<dbReference type="Pfam" id="PF00482">
    <property type="entry name" value="T2SSF"/>
    <property type="match status" value="2"/>
</dbReference>
<dbReference type="PANTHER" id="PTHR30012:SF7">
    <property type="entry name" value="PROTEIN TRANSPORT PROTEIN HOFC HOMOLOG"/>
    <property type="match status" value="1"/>
</dbReference>
<comment type="similarity">
    <text evidence="2 9">Belongs to the GSP F family.</text>
</comment>
<evidence type="ECO:0000256" key="3">
    <source>
        <dbReference type="ARBA" id="ARBA00022448"/>
    </source>
</evidence>
<keyword evidence="5" id="KW-0997">Cell inner membrane</keyword>
<dbReference type="GO" id="GO:0015628">
    <property type="term" value="P:protein secretion by the type II secretion system"/>
    <property type="evidence" value="ECO:0007669"/>
    <property type="project" value="TreeGrafter"/>
</dbReference>
<evidence type="ECO:0000256" key="5">
    <source>
        <dbReference type="ARBA" id="ARBA00022519"/>
    </source>
</evidence>
<dbReference type="Proteomes" id="UP000287243">
    <property type="component" value="Chromosome"/>
</dbReference>
<dbReference type="AlphaFoldDB" id="A0A410P540"/>
<feature type="domain" description="Type II secretion system protein GspF" evidence="11">
    <location>
        <begin position="266"/>
        <end position="388"/>
    </location>
</feature>
<accession>A0A410P540</accession>
<dbReference type="FunFam" id="1.20.81.30:FF:000001">
    <property type="entry name" value="Type II secretion system protein F"/>
    <property type="match status" value="2"/>
</dbReference>